<dbReference type="InterPro" id="IPR000092">
    <property type="entry name" value="Polyprenyl_synt"/>
</dbReference>
<dbReference type="GO" id="GO:0004659">
    <property type="term" value="F:prenyltransferase activity"/>
    <property type="evidence" value="ECO:0007669"/>
    <property type="project" value="InterPro"/>
</dbReference>
<evidence type="ECO:0008006" key="7">
    <source>
        <dbReference type="Google" id="ProtNLM"/>
    </source>
</evidence>
<dbReference type="Gene3D" id="1.10.600.10">
    <property type="entry name" value="Farnesyl Diphosphate Synthase"/>
    <property type="match status" value="1"/>
</dbReference>
<dbReference type="GO" id="GO:0046872">
    <property type="term" value="F:metal ion binding"/>
    <property type="evidence" value="ECO:0007669"/>
    <property type="project" value="UniProtKB-KW"/>
</dbReference>
<dbReference type="PANTHER" id="PTHR12001">
    <property type="entry name" value="GERANYLGERANYL PYROPHOSPHATE SYNTHASE"/>
    <property type="match status" value="1"/>
</dbReference>
<evidence type="ECO:0000256" key="4">
    <source>
        <dbReference type="ARBA" id="ARBA00022723"/>
    </source>
</evidence>
<reference evidence="6" key="1">
    <citation type="submission" date="2018-05" db="EMBL/GenBank/DDBJ databases">
        <authorList>
            <person name="Lanie J.A."/>
            <person name="Ng W.-L."/>
            <person name="Kazmierczak K.M."/>
            <person name="Andrzejewski T.M."/>
            <person name="Davidsen T.M."/>
            <person name="Wayne K.J."/>
            <person name="Tettelin H."/>
            <person name="Glass J.I."/>
            <person name="Rusch D."/>
            <person name="Podicherti R."/>
            <person name="Tsui H.-C.T."/>
            <person name="Winkler M.E."/>
        </authorList>
    </citation>
    <scope>NUCLEOTIDE SEQUENCE</scope>
</reference>
<keyword evidence="5" id="KW-0460">Magnesium</keyword>
<dbReference type="PANTHER" id="PTHR12001:SF69">
    <property type="entry name" value="ALL TRANS-POLYPRENYL-DIPHOSPHATE SYNTHASE PDSS1"/>
    <property type="match status" value="1"/>
</dbReference>
<dbReference type="PROSITE" id="PS00444">
    <property type="entry name" value="POLYPRENYL_SYNTHASE_2"/>
    <property type="match status" value="1"/>
</dbReference>
<evidence type="ECO:0000313" key="6">
    <source>
        <dbReference type="EMBL" id="SVA11931.1"/>
    </source>
</evidence>
<dbReference type="SUPFAM" id="SSF48576">
    <property type="entry name" value="Terpenoid synthases"/>
    <property type="match status" value="1"/>
</dbReference>
<dbReference type="InterPro" id="IPR008949">
    <property type="entry name" value="Isoprenoid_synthase_dom_sf"/>
</dbReference>
<comment type="similarity">
    <text evidence="2">Belongs to the FPP/GGPP synthase family.</text>
</comment>
<comment type="cofactor">
    <cofactor evidence="1">
        <name>Mg(2+)</name>
        <dbReference type="ChEBI" id="CHEBI:18420"/>
    </cofactor>
</comment>
<evidence type="ECO:0000256" key="5">
    <source>
        <dbReference type="ARBA" id="ARBA00022842"/>
    </source>
</evidence>
<evidence type="ECO:0000256" key="2">
    <source>
        <dbReference type="ARBA" id="ARBA00006706"/>
    </source>
</evidence>
<protein>
    <recommendedName>
        <fullName evidence="7">Polyprenyl synthetase</fullName>
    </recommendedName>
</protein>
<dbReference type="AlphaFoldDB" id="A0A381T8T7"/>
<sequence>MHKDLITLKKITAPILDDIKIFQQEFENALKSEVRLINSISKYMIRNRGKNIRPILTILSARLCGEPTFNSYRAAAMMELLHIATLIHDDVVDDATLRRGRPSINQVWKNKISVLMGDFILSKALINMIGIKDFDALEQISNTAEKLSAGEILQIEKSITKSMTEDVYFDMINQKTASLIATSCELGAITTSKTDQDRKATFDFGENLGMAFQIKDDLFDLLGKETDTGKNSGGDVKKNLMTLPLIFSYSHMTKSENRQLKKLMSAKKKTKKILTDIRGMIDESGGFEYSRKKLDDFSNKALDAISIYPNTPVKQSLSDLVAFNVLRVK</sequence>
<dbReference type="EMBL" id="UINC01004118">
    <property type="protein sequence ID" value="SVA11931.1"/>
    <property type="molecule type" value="Genomic_DNA"/>
</dbReference>
<evidence type="ECO:0000256" key="1">
    <source>
        <dbReference type="ARBA" id="ARBA00001946"/>
    </source>
</evidence>
<dbReference type="InterPro" id="IPR033749">
    <property type="entry name" value="Polyprenyl_synt_CS"/>
</dbReference>
<evidence type="ECO:0000256" key="3">
    <source>
        <dbReference type="ARBA" id="ARBA00022679"/>
    </source>
</evidence>
<dbReference type="CDD" id="cd00685">
    <property type="entry name" value="Trans_IPPS_HT"/>
    <property type="match status" value="1"/>
</dbReference>
<keyword evidence="3" id="KW-0808">Transferase</keyword>
<dbReference type="SFLD" id="SFLDS00005">
    <property type="entry name" value="Isoprenoid_Synthase_Type_I"/>
    <property type="match status" value="1"/>
</dbReference>
<name>A0A381T8T7_9ZZZZ</name>
<organism evidence="6">
    <name type="scientific">marine metagenome</name>
    <dbReference type="NCBI Taxonomy" id="408172"/>
    <lineage>
        <taxon>unclassified sequences</taxon>
        <taxon>metagenomes</taxon>
        <taxon>ecological metagenomes</taxon>
    </lineage>
</organism>
<proteinExistence type="inferred from homology"/>
<dbReference type="Pfam" id="PF00348">
    <property type="entry name" value="polyprenyl_synt"/>
    <property type="match status" value="1"/>
</dbReference>
<keyword evidence="4" id="KW-0479">Metal-binding</keyword>
<gene>
    <name evidence="6" type="ORF">METZ01_LOCUS64785</name>
</gene>
<accession>A0A381T8T7</accession>
<dbReference type="PROSITE" id="PS00723">
    <property type="entry name" value="POLYPRENYL_SYNTHASE_1"/>
    <property type="match status" value="1"/>
</dbReference>
<dbReference type="GO" id="GO:0008299">
    <property type="term" value="P:isoprenoid biosynthetic process"/>
    <property type="evidence" value="ECO:0007669"/>
    <property type="project" value="InterPro"/>
</dbReference>